<dbReference type="CDD" id="cd00093">
    <property type="entry name" value="HTH_XRE"/>
    <property type="match status" value="1"/>
</dbReference>
<sequence>MPRRLEKVNPKILALQANLASIRFIANWTAEELGTKIGVTKQTISNIENSNGKANLMNATQYIALRAVIDNEIIKTDNPILRETMNYLFNNMKKEKELMKLRDFKDDKVTQLAKASKASYIAENKTKGQLSELEKRAYAILTVIPLIQSILGPINTIYKTFSFVEDISD</sequence>
<feature type="domain" description="HTH cro/C1-type" evidence="1">
    <location>
        <begin position="19"/>
        <end position="49"/>
    </location>
</feature>
<accession>G5JU73</accession>
<evidence type="ECO:0000259" key="1">
    <source>
        <dbReference type="PROSITE" id="PS50943"/>
    </source>
</evidence>
<dbReference type="Gene3D" id="1.10.260.40">
    <property type="entry name" value="lambda repressor-like DNA-binding domains"/>
    <property type="match status" value="1"/>
</dbReference>
<reference evidence="2 3" key="1">
    <citation type="journal article" date="2014" name="Int. J. Syst. Evol. Microbiol.">
        <title>Phylogenomics and the dynamic genome evolution of the genus Streptococcus.</title>
        <authorList>
            <consortium name="The Broad Institute Genome Sequencing Platform"/>
            <person name="Richards V.P."/>
            <person name="Palmer S.R."/>
            <person name="Pavinski Bitar P.D."/>
            <person name="Qin X."/>
            <person name="Weinstock G.M."/>
            <person name="Highlander S.K."/>
            <person name="Town C.D."/>
            <person name="Burne R.A."/>
            <person name="Stanhope M.J."/>
        </authorList>
    </citation>
    <scope>NUCLEOTIDE SEQUENCE [LARGE SCALE GENOMIC DNA]</scope>
    <source>
        <strain evidence="2 3">NCTC 11558</strain>
    </source>
</reference>
<evidence type="ECO:0000313" key="3">
    <source>
        <dbReference type="Proteomes" id="UP000003573"/>
    </source>
</evidence>
<dbReference type="AlphaFoldDB" id="G5JU73"/>
<dbReference type="InterPro" id="IPR010982">
    <property type="entry name" value="Lambda_DNA-bd_dom_sf"/>
</dbReference>
<dbReference type="Proteomes" id="UP000003573">
    <property type="component" value="Unassembled WGS sequence"/>
</dbReference>
<dbReference type="Pfam" id="PF01381">
    <property type="entry name" value="HTH_3"/>
    <property type="match status" value="1"/>
</dbReference>
<organism evidence="2 3">
    <name type="scientific">Streptococcus macacae NCTC 11558</name>
    <dbReference type="NCBI Taxonomy" id="764298"/>
    <lineage>
        <taxon>Bacteria</taxon>
        <taxon>Bacillati</taxon>
        <taxon>Bacillota</taxon>
        <taxon>Bacilli</taxon>
        <taxon>Lactobacillales</taxon>
        <taxon>Streptococcaceae</taxon>
        <taxon>Streptococcus</taxon>
    </lineage>
</organism>
<gene>
    <name evidence="2" type="ORF">STRMA_0614</name>
</gene>
<dbReference type="EMBL" id="AEUW02000001">
    <property type="protein sequence ID" value="EHJ52694.1"/>
    <property type="molecule type" value="Genomic_DNA"/>
</dbReference>
<dbReference type="PROSITE" id="PS50943">
    <property type="entry name" value="HTH_CROC1"/>
    <property type="match status" value="1"/>
</dbReference>
<protein>
    <submittedName>
        <fullName evidence="2">DNA-binding helix-turn-helix domain protein</fullName>
    </submittedName>
</protein>
<name>G5JU73_9STRE</name>
<comment type="caution">
    <text evidence="2">The sequence shown here is derived from an EMBL/GenBank/DDBJ whole genome shotgun (WGS) entry which is preliminary data.</text>
</comment>
<evidence type="ECO:0000313" key="2">
    <source>
        <dbReference type="EMBL" id="EHJ52694.1"/>
    </source>
</evidence>
<dbReference type="OrthoDB" id="48775at2"/>
<keyword evidence="3" id="KW-1185">Reference proteome</keyword>
<proteinExistence type="predicted"/>
<dbReference type="InterPro" id="IPR001387">
    <property type="entry name" value="Cro/C1-type_HTH"/>
</dbReference>
<dbReference type="RefSeq" id="WP_003081023.1">
    <property type="nucleotide sequence ID" value="NZ_AEUW02000001.1"/>
</dbReference>
<dbReference type="GO" id="GO:0003677">
    <property type="term" value="F:DNA binding"/>
    <property type="evidence" value="ECO:0007669"/>
    <property type="project" value="UniProtKB-KW"/>
</dbReference>
<keyword evidence="2" id="KW-0238">DNA-binding</keyword>
<dbReference type="SUPFAM" id="SSF47413">
    <property type="entry name" value="lambda repressor-like DNA-binding domains"/>
    <property type="match status" value="1"/>
</dbReference>